<dbReference type="InterPro" id="IPR036396">
    <property type="entry name" value="Cyt_P450_sf"/>
</dbReference>
<organism evidence="13 14">
    <name type="scientific">Botrytis galanthina</name>
    <dbReference type="NCBI Taxonomy" id="278940"/>
    <lineage>
        <taxon>Eukaryota</taxon>
        <taxon>Fungi</taxon>
        <taxon>Dikarya</taxon>
        <taxon>Ascomycota</taxon>
        <taxon>Pezizomycotina</taxon>
        <taxon>Leotiomycetes</taxon>
        <taxon>Helotiales</taxon>
        <taxon>Sclerotiniaceae</taxon>
        <taxon>Botrytis</taxon>
    </lineage>
</organism>
<evidence type="ECO:0000256" key="8">
    <source>
        <dbReference type="ARBA" id="ARBA00023033"/>
    </source>
</evidence>
<evidence type="ECO:0000313" key="13">
    <source>
        <dbReference type="EMBL" id="THV52151.1"/>
    </source>
</evidence>
<dbReference type="Proteomes" id="UP000308671">
    <property type="component" value="Unassembled WGS sequence"/>
</dbReference>
<keyword evidence="3 9" id="KW-0349">Heme</keyword>
<dbReference type="PROSITE" id="PS00086">
    <property type="entry name" value="CYTOCHROME_P450"/>
    <property type="match status" value="1"/>
</dbReference>
<keyword evidence="6 9" id="KW-0408">Iron</keyword>
<gene>
    <name evidence="13" type="ORF">BGAL_0087g00100</name>
</gene>
<keyword evidence="12" id="KW-0732">Signal</keyword>
<dbReference type="OrthoDB" id="1470350at2759"/>
<feature type="compositionally biased region" description="Basic residues" evidence="11">
    <location>
        <begin position="301"/>
        <end position="313"/>
    </location>
</feature>
<dbReference type="PANTHER" id="PTHR24287:SF1">
    <property type="entry name" value="P450, PUTATIVE (EUROFUNG)-RELATED"/>
    <property type="match status" value="1"/>
</dbReference>
<dbReference type="Gene3D" id="1.10.630.10">
    <property type="entry name" value="Cytochrome P450"/>
    <property type="match status" value="1"/>
</dbReference>
<dbReference type="InterPro" id="IPR017972">
    <property type="entry name" value="Cyt_P450_CS"/>
</dbReference>
<dbReference type="PRINTS" id="PR00385">
    <property type="entry name" value="P450"/>
</dbReference>
<dbReference type="GO" id="GO:0016705">
    <property type="term" value="F:oxidoreductase activity, acting on paired donors, with incorporation or reduction of molecular oxygen"/>
    <property type="evidence" value="ECO:0007669"/>
    <property type="project" value="InterPro"/>
</dbReference>
<dbReference type="EMBL" id="PQXL01000087">
    <property type="protein sequence ID" value="THV52151.1"/>
    <property type="molecule type" value="Genomic_DNA"/>
</dbReference>
<accession>A0A4S8R4Y4</accession>
<dbReference type="PANTHER" id="PTHR24287">
    <property type="entry name" value="P450, PUTATIVE (EUROFUNG)-RELATED"/>
    <property type="match status" value="1"/>
</dbReference>
<comment type="caution">
    <text evidence="13">The sequence shown here is derived from an EMBL/GenBank/DDBJ whole genome shotgun (WGS) entry which is preliminary data.</text>
</comment>
<dbReference type="InterPro" id="IPR047146">
    <property type="entry name" value="Cyt_P450_E_CYP52_fungi"/>
</dbReference>
<evidence type="ECO:0000256" key="10">
    <source>
        <dbReference type="RuleBase" id="RU000461"/>
    </source>
</evidence>
<dbReference type="InterPro" id="IPR002401">
    <property type="entry name" value="Cyt_P450_E_grp-I"/>
</dbReference>
<evidence type="ECO:0000256" key="4">
    <source>
        <dbReference type="ARBA" id="ARBA00022723"/>
    </source>
</evidence>
<dbReference type="GO" id="GO:0005506">
    <property type="term" value="F:iron ion binding"/>
    <property type="evidence" value="ECO:0007669"/>
    <property type="project" value="InterPro"/>
</dbReference>
<keyword evidence="8 10" id="KW-0503">Monooxygenase</keyword>
<dbReference type="SUPFAM" id="SSF48264">
    <property type="entry name" value="Cytochrome P450"/>
    <property type="match status" value="1"/>
</dbReference>
<comment type="similarity">
    <text evidence="2 10">Belongs to the cytochrome P450 family.</text>
</comment>
<evidence type="ECO:0000313" key="14">
    <source>
        <dbReference type="Proteomes" id="UP000308671"/>
    </source>
</evidence>
<evidence type="ECO:0000256" key="7">
    <source>
        <dbReference type="ARBA" id="ARBA00023026"/>
    </source>
</evidence>
<evidence type="ECO:0000256" key="6">
    <source>
        <dbReference type="ARBA" id="ARBA00023004"/>
    </source>
</evidence>
<evidence type="ECO:0000256" key="12">
    <source>
        <dbReference type="SAM" id="SignalP"/>
    </source>
</evidence>
<protein>
    <submittedName>
        <fullName evidence="13">Uncharacterized protein</fullName>
    </submittedName>
</protein>
<evidence type="ECO:0000256" key="3">
    <source>
        <dbReference type="ARBA" id="ARBA00022617"/>
    </source>
</evidence>
<evidence type="ECO:0000256" key="2">
    <source>
        <dbReference type="ARBA" id="ARBA00010617"/>
    </source>
</evidence>
<keyword evidence="14" id="KW-1185">Reference proteome</keyword>
<dbReference type="GO" id="GO:0004497">
    <property type="term" value="F:monooxygenase activity"/>
    <property type="evidence" value="ECO:0007669"/>
    <property type="project" value="UniProtKB-KW"/>
</dbReference>
<comment type="cofactor">
    <cofactor evidence="1 9">
        <name>heme</name>
        <dbReference type="ChEBI" id="CHEBI:30413"/>
    </cofactor>
</comment>
<dbReference type="PRINTS" id="PR00463">
    <property type="entry name" value="EP450I"/>
</dbReference>
<dbReference type="AlphaFoldDB" id="A0A4S8R4Y4"/>
<keyword evidence="5 10" id="KW-0560">Oxidoreductase</keyword>
<feature type="chain" id="PRO_5020715990" evidence="12">
    <location>
        <begin position="18"/>
        <end position="570"/>
    </location>
</feature>
<feature type="binding site" description="axial binding residue" evidence="9">
    <location>
        <position position="512"/>
    </location>
    <ligand>
        <name>heme</name>
        <dbReference type="ChEBI" id="CHEBI:30413"/>
    </ligand>
    <ligandPart>
        <name>Fe</name>
        <dbReference type="ChEBI" id="CHEBI:18248"/>
    </ligandPart>
</feature>
<evidence type="ECO:0000256" key="11">
    <source>
        <dbReference type="SAM" id="MobiDB-lite"/>
    </source>
</evidence>
<keyword evidence="7" id="KW-0843">Virulence</keyword>
<dbReference type="InterPro" id="IPR001128">
    <property type="entry name" value="Cyt_P450"/>
</dbReference>
<feature type="signal peptide" evidence="12">
    <location>
        <begin position="1"/>
        <end position="17"/>
    </location>
</feature>
<dbReference type="Pfam" id="PF00067">
    <property type="entry name" value="p450"/>
    <property type="match status" value="1"/>
</dbReference>
<feature type="region of interest" description="Disordered" evidence="11">
    <location>
        <begin position="294"/>
        <end position="313"/>
    </location>
</feature>
<evidence type="ECO:0000256" key="1">
    <source>
        <dbReference type="ARBA" id="ARBA00001971"/>
    </source>
</evidence>
<keyword evidence="4 9" id="KW-0479">Metal-binding</keyword>
<sequence>MIFKILILTILLSYLYSNHLKRRRQQSVRTPKHPTPLLLPIPQELTPPSQSQFNTQFSTFHNCQPAQKILIYKWPLGLDTLKRQYDALLSGHLLSFQAEYFEKMGLGSTFQVRLLNQMGLFTTDPENLEAMLATRFSGEFFLSPASPASPAPPPNPTPHTDFGLGSRRSGLYPMIGEGILTQDSLSLLETLARNPPSPIRPHPIPKPRNLLCASRRIPRAVEVLICNPFSFASRLRLRFLFFLARDLLLLLLLLLLLPPSPLSQSEHDLSPQTFPNCTLISTLHLRLSISTSLTPPSIHPRTSRKTKNPKRRSTLCPSIHQALRDQKKNGNAASERHPFILDLYEEVRDVGLVRDQLLHVLLAGRERYHGTACLLRWTFYNLVRHPSTLKRLREEIDFGTSKDTPLSRAQIAKMSFLKCVLNETSRLHTQIPHNVRVALQTTLLPRGGGLHGTSPLLISKGTGIGFSPYLMHRSKKIYGDDANIFRAERWEGSELKLIGWGFMPFHGGPRICLGQDFALMEASHAVVRIIQNFPIFVYHLAFHYIHLFQAQRDVKFCFSKEVRDNLNALS</sequence>
<evidence type="ECO:0000256" key="9">
    <source>
        <dbReference type="PIRSR" id="PIRSR602401-1"/>
    </source>
</evidence>
<evidence type="ECO:0000256" key="5">
    <source>
        <dbReference type="ARBA" id="ARBA00023002"/>
    </source>
</evidence>
<reference evidence="13 14" key="1">
    <citation type="submission" date="2017-12" db="EMBL/GenBank/DDBJ databases">
        <title>Comparative genomics of Botrytis spp.</title>
        <authorList>
            <person name="Valero-Jimenez C.A."/>
            <person name="Tapia P."/>
            <person name="Veloso J."/>
            <person name="Silva-Moreno E."/>
            <person name="Staats M."/>
            <person name="Valdes J.H."/>
            <person name="Van Kan J.A.L."/>
        </authorList>
    </citation>
    <scope>NUCLEOTIDE SEQUENCE [LARGE SCALE GENOMIC DNA]</scope>
    <source>
        <strain evidence="13 14">MUCL435</strain>
    </source>
</reference>
<name>A0A4S8R4Y4_9HELO</name>
<dbReference type="GO" id="GO:0020037">
    <property type="term" value="F:heme binding"/>
    <property type="evidence" value="ECO:0007669"/>
    <property type="project" value="InterPro"/>
</dbReference>
<proteinExistence type="inferred from homology"/>